<name>M1VEV9_CYAM1</name>
<dbReference type="GO" id="GO:0005509">
    <property type="term" value="F:calcium ion binding"/>
    <property type="evidence" value="ECO:0007669"/>
    <property type="project" value="InterPro"/>
</dbReference>
<dbReference type="HOGENOM" id="CLU_1273848_0_0_1"/>
<dbReference type="Pfam" id="PF05757">
    <property type="entry name" value="PsbQ"/>
    <property type="match status" value="1"/>
</dbReference>
<keyword evidence="5" id="KW-1185">Reference proteome</keyword>
<dbReference type="OrthoDB" id="4883at2759"/>
<evidence type="ECO:0000313" key="4">
    <source>
        <dbReference type="EMBL" id="BAM79058.1"/>
    </source>
</evidence>
<evidence type="ECO:0000256" key="3">
    <source>
        <dbReference type="ARBA" id="ARBA00023136"/>
    </source>
</evidence>
<accession>M1VEV9</accession>
<evidence type="ECO:0000256" key="1">
    <source>
        <dbReference type="ARBA" id="ARBA00004370"/>
    </source>
</evidence>
<comment type="subcellular location">
    <subcellularLocation>
        <location evidence="1">Membrane</location>
    </subcellularLocation>
</comment>
<evidence type="ECO:0000313" key="5">
    <source>
        <dbReference type="Proteomes" id="UP000007014"/>
    </source>
</evidence>
<protein>
    <submittedName>
        <fullName evidence="4">Similar to oxygen-evolving complex component psbQ</fullName>
    </submittedName>
</protein>
<dbReference type="Gramene" id="CMC133CT">
    <property type="protein sequence ID" value="CMC133CT"/>
    <property type="gene ID" value="CMC133C"/>
</dbReference>
<evidence type="ECO:0000256" key="2">
    <source>
        <dbReference type="ARBA" id="ARBA00023078"/>
    </source>
</evidence>
<dbReference type="InterPro" id="IPR008797">
    <property type="entry name" value="PSII_PsbQ"/>
</dbReference>
<dbReference type="OMA" id="RYMYETR"/>
<dbReference type="GO" id="GO:0019898">
    <property type="term" value="C:extrinsic component of membrane"/>
    <property type="evidence" value="ECO:0007669"/>
    <property type="project" value="InterPro"/>
</dbReference>
<dbReference type="SUPFAM" id="SSF101112">
    <property type="entry name" value="Oxygen-evolving enhancer protein 3"/>
    <property type="match status" value="1"/>
</dbReference>
<sequence length="217" mass="23614">MFVTSFQLQPKGKGSFLARSAGSRSSLSHCGNSGGTVAKLENAALDRRQLLQGLLVAAVAVFAGKAQPAHSGSEPKMSFFGADAPSSPFSYNESQKEPLFKGITPELLEEYRLAISEAKKRIEDSGEAISTKSWEDVRSALRLALGTLRSVCSKVNAYAAAEATKQEKKKIEKAYRDFLKTIEDMDYAARMKDPDRAERLRTASIAALDNWMSTVGI</sequence>
<keyword evidence="2" id="KW-0793">Thylakoid</keyword>
<dbReference type="GO" id="GO:0015979">
    <property type="term" value="P:photosynthesis"/>
    <property type="evidence" value="ECO:0007669"/>
    <property type="project" value="InterPro"/>
</dbReference>
<organism evidence="4 5">
    <name type="scientific">Cyanidioschyzon merolae (strain NIES-3377 / 10D)</name>
    <name type="common">Unicellular red alga</name>
    <dbReference type="NCBI Taxonomy" id="280699"/>
    <lineage>
        <taxon>Eukaryota</taxon>
        <taxon>Rhodophyta</taxon>
        <taxon>Bangiophyceae</taxon>
        <taxon>Cyanidiales</taxon>
        <taxon>Cyanidiaceae</taxon>
        <taxon>Cyanidioschyzon</taxon>
    </lineage>
</organism>
<keyword evidence="3" id="KW-0472">Membrane</keyword>
<dbReference type="EMBL" id="AP006485">
    <property type="protein sequence ID" value="BAM79058.1"/>
    <property type="molecule type" value="Genomic_DNA"/>
</dbReference>
<dbReference type="RefSeq" id="XP_005535344.1">
    <property type="nucleotide sequence ID" value="XM_005535287.1"/>
</dbReference>
<dbReference type="KEGG" id="cme:CYME_CMC133C"/>
<reference evidence="4 5" key="2">
    <citation type="journal article" date="2007" name="BMC Biol.">
        <title>A 100%-complete sequence reveals unusually simple genomic features in the hot-spring red alga Cyanidioschyzon merolae.</title>
        <authorList>
            <person name="Nozaki H."/>
            <person name="Takano H."/>
            <person name="Misumi O."/>
            <person name="Terasawa K."/>
            <person name="Matsuzaki M."/>
            <person name="Maruyama S."/>
            <person name="Nishida K."/>
            <person name="Yagisawa F."/>
            <person name="Yoshida Y."/>
            <person name="Fujiwara T."/>
            <person name="Takio S."/>
            <person name="Tamura K."/>
            <person name="Chung S.J."/>
            <person name="Nakamura S."/>
            <person name="Kuroiwa H."/>
            <person name="Tanaka K."/>
            <person name="Sato N."/>
            <person name="Kuroiwa T."/>
        </authorList>
    </citation>
    <scope>NUCLEOTIDE SEQUENCE [LARGE SCALE GENOMIC DNA]</scope>
    <source>
        <strain evidence="4 5">10D</strain>
    </source>
</reference>
<dbReference type="GO" id="GO:0009523">
    <property type="term" value="C:photosystem II"/>
    <property type="evidence" value="ECO:0007669"/>
    <property type="project" value="InterPro"/>
</dbReference>
<dbReference type="Proteomes" id="UP000007014">
    <property type="component" value="Chromosome 3"/>
</dbReference>
<dbReference type="AlphaFoldDB" id="M1VEV9"/>
<dbReference type="GeneID" id="16992547"/>
<dbReference type="InterPro" id="IPR023222">
    <property type="entry name" value="PsbQ-like_dom_sf"/>
</dbReference>
<dbReference type="Gene3D" id="1.20.120.290">
    <property type="entry name" value="Oxygen-evolving enhancer protein 3 (PsbQ), four-helix up-down bundle"/>
    <property type="match status" value="1"/>
</dbReference>
<proteinExistence type="predicted"/>
<reference evidence="4 5" key="1">
    <citation type="journal article" date="2004" name="Nature">
        <title>Genome sequence of the ultrasmall unicellular red alga Cyanidioschyzon merolae 10D.</title>
        <authorList>
            <person name="Matsuzaki M."/>
            <person name="Misumi O."/>
            <person name="Shin-i T."/>
            <person name="Maruyama S."/>
            <person name="Takahara M."/>
            <person name="Miyagishima S."/>
            <person name="Mori T."/>
            <person name="Nishida K."/>
            <person name="Yagisawa F."/>
            <person name="Nishida K."/>
            <person name="Yoshida Y."/>
            <person name="Nishimura Y."/>
            <person name="Nakao S."/>
            <person name="Kobayashi T."/>
            <person name="Momoyama Y."/>
            <person name="Higashiyama T."/>
            <person name="Minoda A."/>
            <person name="Sano M."/>
            <person name="Nomoto H."/>
            <person name="Oishi K."/>
            <person name="Hayashi H."/>
            <person name="Ohta F."/>
            <person name="Nishizaka S."/>
            <person name="Haga S."/>
            <person name="Miura S."/>
            <person name="Morishita T."/>
            <person name="Kabeya Y."/>
            <person name="Terasawa K."/>
            <person name="Suzuki Y."/>
            <person name="Ishii Y."/>
            <person name="Asakawa S."/>
            <person name="Takano H."/>
            <person name="Ohta N."/>
            <person name="Kuroiwa H."/>
            <person name="Tanaka K."/>
            <person name="Shimizu N."/>
            <person name="Sugano S."/>
            <person name="Sato N."/>
            <person name="Nozaki H."/>
            <person name="Ogasawara N."/>
            <person name="Kohara Y."/>
            <person name="Kuroiwa T."/>
        </authorList>
    </citation>
    <scope>NUCLEOTIDE SEQUENCE [LARGE SCALE GENOMIC DNA]</scope>
    <source>
        <strain evidence="4 5">10D</strain>
    </source>
</reference>
<gene>
    <name evidence="4" type="ORF">CYME_CMC133C</name>
</gene>